<organism evidence="1 3">
    <name type="scientific">Vibrio anguillarum</name>
    <name type="common">Listonella anguillarum</name>
    <dbReference type="NCBI Taxonomy" id="55601"/>
    <lineage>
        <taxon>Bacteria</taxon>
        <taxon>Pseudomonadati</taxon>
        <taxon>Pseudomonadota</taxon>
        <taxon>Gammaproteobacteria</taxon>
        <taxon>Vibrionales</taxon>
        <taxon>Vibrionaceae</taxon>
        <taxon>Vibrio</taxon>
    </lineage>
</organism>
<keyword evidence="4" id="KW-1185">Reference proteome</keyword>
<gene>
    <name evidence="1" type="ORF">DYL72_15525</name>
    <name evidence="2" type="ORF">EAY46_15440</name>
</gene>
<protein>
    <submittedName>
        <fullName evidence="1">Uncharacterized protein</fullName>
    </submittedName>
</protein>
<reference evidence="1 3" key="1">
    <citation type="submission" date="2018-12" db="EMBL/GenBank/DDBJ databases">
        <title>Characterization and Draft Genome of Vibrio anguillarum J360 Marine Pathogen Isolated from an Outbreak in Lumpfish (Cyclopterus lumpus).</title>
        <authorList>
            <person name="Vasquez J.I."/>
            <person name="Cao T."/>
            <person name="Chakraborty S."/>
            <person name="Gnanagobal H."/>
            <person name="Wescot J."/>
            <person name="Boyce D."/>
            <person name="Santander J."/>
        </authorList>
    </citation>
    <scope>NUCLEOTIDE SEQUENCE [LARGE SCALE GENOMIC DNA]</scope>
    <source>
        <strain evidence="1 3">J360</strain>
    </source>
</reference>
<dbReference type="EMBL" id="RDPI01000019">
    <property type="protein sequence ID" value="MBF4374462.1"/>
    <property type="molecule type" value="Genomic_DNA"/>
</dbReference>
<evidence type="ECO:0000313" key="2">
    <source>
        <dbReference type="EMBL" id="MBF4374462.1"/>
    </source>
</evidence>
<evidence type="ECO:0000313" key="4">
    <source>
        <dbReference type="Proteomes" id="UP000726136"/>
    </source>
</evidence>
<sequence length="239" mass="27450">MTAMTQTQAIEYWTHYLSHIEKHNEFGELKSRSMFGMQGFFFGQTCVLLLDDGLPFFSLANADIISKWQSLNSVCHKKIQKGYHLKKPKRIDSLESLVTTENELTSRTFNNYGWWQLPKGLTSEKEEIEDAIRIRMITPVYHRTGHVRSPSPKSPLMTNSNASKAMVKVLALVNVTDIESLKEMGTMTIVDRLKQIHGVQLSKAQLKRIYAIEHGLFYMGVSDEQIAPILQRIGYRRIE</sequence>
<dbReference type="Proteomes" id="UP000256923">
    <property type="component" value="Chromosome 1"/>
</dbReference>
<proteinExistence type="predicted"/>
<dbReference type="RefSeq" id="WP_116285152.1">
    <property type="nucleotide sequence ID" value="NZ_CP034672.1"/>
</dbReference>
<evidence type="ECO:0000313" key="1">
    <source>
        <dbReference type="EMBL" id="AZS26317.1"/>
    </source>
</evidence>
<name>A0A7U6J6B4_VIBAN</name>
<dbReference type="EMBL" id="CP034672">
    <property type="protein sequence ID" value="AZS26317.1"/>
    <property type="molecule type" value="Genomic_DNA"/>
</dbReference>
<accession>A0A7U6J6B4</accession>
<dbReference type="Proteomes" id="UP000726136">
    <property type="component" value="Unassembled WGS sequence"/>
</dbReference>
<reference evidence="2 4" key="2">
    <citation type="journal article" date="2021" name="PeerJ">
        <title>Analysis of 44 Vibrio anguillarum genomes reveals high genetic diversity.</title>
        <authorList>
            <person name="Hansen M.J."/>
            <person name="Dalsgaard I."/>
        </authorList>
    </citation>
    <scope>NUCLEOTIDE SEQUENCE [LARGE SCALE GENOMIC DNA]</scope>
    <source>
        <strain evidence="2 4">040915-1/1B</strain>
    </source>
</reference>
<evidence type="ECO:0000313" key="3">
    <source>
        <dbReference type="Proteomes" id="UP000256923"/>
    </source>
</evidence>
<dbReference type="AlphaFoldDB" id="A0A7U6J6B4"/>